<accession>A0A3F3IFD5</accession>
<keyword evidence="1" id="KW-1133">Transmembrane helix</keyword>
<gene>
    <name evidence="2" type="ORF">BH006_17335</name>
</gene>
<dbReference type="EMBL" id="MJEL01000009">
    <property type="protein sequence ID" value="OEH98425.1"/>
    <property type="molecule type" value="Genomic_DNA"/>
</dbReference>
<evidence type="ECO:0000313" key="2">
    <source>
        <dbReference type="EMBL" id="OEH98425.1"/>
    </source>
</evidence>
<keyword evidence="1" id="KW-0472">Membrane</keyword>
<name>A0A3F3IFD5_SALER</name>
<dbReference type="RefSeq" id="WP_069721191.1">
    <property type="nucleotide sequence ID" value="NZ_MJEL01000009.1"/>
</dbReference>
<reference evidence="2" key="1">
    <citation type="submission" date="2016-09" db="EMBL/GenBank/DDBJ databases">
        <title>Whole Genome Sequencing of Salmonella enterica subsp. enterica serovar Nottingham.</title>
        <authorList>
            <person name="Zheng J."/>
            <person name="Wang H."/>
        </authorList>
    </citation>
    <scope>NUCLEOTIDE SEQUENCE [LARGE SCALE GENOMIC DNA]</scope>
    <source>
        <strain evidence="2">CFSAN055411</strain>
    </source>
</reference>
<protein>
    <recommendedName>
        <fullName evidence="3">DUF2730 family protein</fullName>
    </recommendedName>
</protein>
<feature type="transmembrane region" description="Helical" evidence="1">
    <location>
        <begin position="6"/>
        <end position="27"/>
    </location>
</feature>
<sequence>MFDGLWFCLLTVPTVGGAVFAGAVWALRRTFATRESMEQMGTRVALLEEVVKHQPTDRDIQELRLALSRYQGDLKQTTARLDAVSHQLGLLVDHAINGSK</sequence>
<organism evidence="2">
    <name type="scientific">Salmonella enterica</name>
    <name type="common">Salmonella choleraesuis</name>
    <dbReference type="NCBI Taxonomy" id="28901"/>
    <lineage>
        <taxon>Bacteria</taxon>
        <taxon>Pseudomonadati</taxon>
        <taxon>Pseudomonadota</taxon>
        <taxon>Gammaproteobacteria</taxon>
        <taxon>Enterobacterales</taxon>
        <taxon>Enterobacteriaceae</taxon>
        <taxon>Salmonella</taxon>
    </lineage>
</organism>
<dbReference type="AlphaFoldDB" id="A0A3F3IFD5"/>
<comment type="caution">
    <text evidence="2">The sequence shown here is derived from an EMBL/GenBank/DDBJ whole genome shotgun (WGS) entry which is preliminary data.</text>
</comment>
<dbReference type="InterPro" id="IPR020269">
    <property type="entry name" value="Phage_Mu_Releasin"/>
</dbReference>
<keyword evidence="1" id="KW-0812">Transmembrane</keyword>
<evidence type="ECO:0008006" key="3">
    <source>
        <dbReference type="Google" id="ProtNLM"/>
    </source>
</evidence>
<proteinExistence type="predicted"/>
<dbReference type="Proteomes" id="UP000852880">
    <property type="component" value="Unassembled WGS sequence"/>
</dbReference>
<dbReference type="Pfam" id="PF10805">
    <property type="entry name" value="DUF2730"/>
    <property type="match status" value="1"/>
</dbReference>
<evidence type="ECO:0000256" key="1">
    <source>
        <dbReference type="SAM" id="Phobius"/>
    </source>
</evidence>